<dbReference type="PANTHER" id="PTHR24287:SF1">
    <property type="entry name" value="P450, PUTATIVE (EUROFUNG)-RELATED"/>
    <property type="match status" value="1"/>
</dbReference>
<dbReference type="Pfam" id="PF00067">
    <property type="entry name" value="p450"/>
    <property type="match status" value="1"/>
</dbReference>
<dbReference type="InterPro" id="IPR047146">
    <property type="entry name" value="Cyt_P450_E_CYP52_fungi"/>
</dbReference>
<feature type="transmembrane region" description="Helical" evidence="10">
    <location>
        <begin position="6"/>
        <end position="29"/>
    </location>
</feature>
<evidence type="ECO:0000256" key="2">
    <source>
        <dbReference type="ARBA" id="ARBA00010617"/>
    </source>
</evidence>
<dbReference type="InterPro" id="IPR017972">
    <property type="entry name" value="Cyt_P450_CS"/>
</dbReference>
<keyword evidence="7 9" id="KW-0503">Monooxygenase</keyword>
<evidence type="ECO:0000256" key="1">
    <source>
        <dbReference type="ARBA" id="ARBA00001971"/>
    </source>
</evidence>
<evidence type="ECO:0000256" key="7">
    <source>
        <dbReference type="ARBA" id="ARBA00023033"/>
    </source>
</evidence>
<proteinExistence type="inferred from homology"/>
<evidence type="ECO:0000256" key="6">
    <source>
        <dbReference type="ARBA" id="ARBA00023004"/>
    </source>
</evidence>
<dbReference type="GO" id="GO:0016705">
    <property type="term" value="F:oxidoreductase activity, acting on paired donors, with incorporation or reduction of molecular oxygen"/>
    <property type="evidence" value="ECO:0007669"/>
    <property type="project" value="InterPro"/>
</dbReference>
<dbReference type="PROSITE" id="PS00086">
    <property type="entry name" value="CYTOCHROME_P450"/>
    <property type="match status" value="1"/>
</dbReference>
<dbReference type="GO" id="GO:0004497">
    <property type="term" value="F:monooxygenase activity"/>
    <property type="evidence" value="ECO:0007669"/>
    <property type="project" value="UniProtKB-KW"/>
</dbReference>
<feature type="binding site" description="axial binding residue" evidence="8">
    <location>
        <position position="520"/>
    </location>
    <ligand>
        <name>heme</name>
        <dbReference type="ChEBI" id="CHEBI:30413"/>
    </ligand>
    <ligandPart>
        <name>Fe</name>
        <dbReference type="ChEBI" id="CHEBI:18248"/>
    </ligandPart>
</feature>
<organism evidence="11 12">
    <name type="scientific">Heliocybe sulcata</name>
    <dbReference type="NCBI Taxonomy" id="5364"/>
    <lineage>
        <taxon>Eukaryota</taxon>
        <taxon>Fungi</taxon>
        <taxon>Dikarya</taxon>
        <taxon>Basidiomycota</taxon>
        <taxon>Agaricomycotina</taxon>
        <taxon>Agaricomycetes</taxon>
        <taxon>Gloeophyllales</taxon>
        <taxon>Gloeophyllaceae</taxon>
        <taxon>Heliocybe</taxon>
    </lineage>
</organism>
<evidence type="ECO:0000256" key="4">
    <source>
        <dbReference type="ARBA" id="ARBA00022723"/>
    </source>
</evidence>
<evidence type="ECO:0000313" key="11">
    <source>
        <dbReference type="EMBL" id="TFK50641.1"/>
    </source>
</evidence>
<keyword evidence="10" id="KW-1133">Transmembrane helix</keyword>
<dbReference type="InterPro" id="IPR002401">
    <property type="entry name" value="Cyt_P450_E_grp-I"/>
</dbReference>
<sequence>MVPPGIPYLIRATLSISLAPAAMICAIDFLRRGLGIDIQMWLSVILVLVSFPAWMAINIYWKSRNQREEATRMGARPAPVWKGKWIGNIDTLMNMRAAAQNGYPGEVMVKAFLEVGRVFNVRILWEDIIVTDDPDHIKSILATDFPNYIKGDKFKESMASLLGTGVFNSDGDMWKFHRSMTRPFFSRDRISHFDIFDRHGQEAINRMKERFAEGYAVDFQDLISRFTLDSATEFLFGNDVRSLSAQLPYPYGVKAPAPALPRGSPLMSSEAKKFAEAFAVAQEAAAHRARVGGVWPLFEITNDRTKAPMKVVGGYVDRILEEALRKHKSTVPIEKMESGEDADDGETLLEHLIKFTSDPVVLKDEILNILIAGRDTTAATLTFIVYFLALYPNVMSRLRSEILDKVGPTRRPTYDDIRDMKYLRAVINETLRLYPAVPFNVRETVHATTLSSPNPTQKPIYVPARTTVSYSVLFLHRRKDLWGPDAEEFDPDRFLDERLKRYLTPNPFIFLPFNAGPRICLGQQFAYNEMSFMLIRLLQNFSSMTLEPSAHAPGTLPPKSWADGEGRKAVDRFFPKSHLTMYSHGGLWVRMAEMDK</sequence>
<dbReference type="PRINTS" id="PR00385">
    <property type="entry name" value="P450"/>
</dbReference>
<keyword evidence="10" id="KW-0812">Transmembrane</keyword>
<dbReference type="Proteomes" id="UP000305948">
    <property type="component" value="Unassembled WGS sequence"/>
</dbReference>
<dbReference type="CDD" id="cd11063">
    <property type="entry name" value="CYP52"/>
    <property type="match status" value="1"/>
</dbReference>
<dbReference type="EMBL" id="ML213513">
    <property type="protein sequence ID" value="TFK50641.1"/>
    <property type="molecule type" value="Genomic_DNA"/>
</dbReference>
<keyword evidence="3 8" id="KW-0349">Heme</keyword>
<keyword evidence="4 8" id="KW-0479">Metal-binding</keyword>
<dbReference type="InterPro" id="IPR001128">
    <property type="entry name" value="Cyt_P450"/>
</dbReference>
<gene>
    <name evidence="11" type="ORF">OE88DRAFT_1661187</name>
</gene>
<keyword evidence="12" id="KW-1185">Reference proteome</keyword>
<evidence type="ECO:0000256" key="10">
    <source>
        <dbReference type="SAM" id="Phobius"/>
    </source>
</evidence>
<evidence type="ECO:0000256" key="9">
    <source>
        <dbReference type="RuleBase" id="RU000461"/>
    </source>
</evidence>
<dbReference type="PANTHER" id="PTHR24287">
    <property type="entry name" value="P450, PUTATIVE (EUROFUNG)-RELATED"/>
    <property type="match status" value="1"/>
</dbReference>
<dbReference type="GO" id="GO:0005506">
    <property type="term" value="F:iron ion binding"/>
    <property type="evidence" value="ECO:0007669"/>
    <property type="project" value="InterPro"/>
</dbReference>
<dbReference type="PRINTS" id="PR00463">
    <property type="entry name" value="EP450I"/>
</dbReference>
<keyword evidence="6 8" id="KW-0408">Iron</keyword>
<dbReference type="STRING" id="5364.A0A5C3N9X9"/>
<accession>A0A5C3N9X9</accession>
<feature type="transmembrane region" description="Helical" evidence="10">
    <location>
        <begin position="41"/>
        <end position="61"/>
    </location>
</feature>
<evidence type="ECO:0000313" key="12">
    <source>
        <dbReference type="Proteomes" id="UP000305948"/>
    </source>
</evidence>
<dbReference type="SUPFAM" id="SSF48264">
    <property type="entry name" value="Cytochrome P450"/>
    <property type="match status" value="1"/>
</dbReference>
<dbReference type="Gene3D" id="1.10.630.10">
    <property type="entry name" value="Cytochrome P450"/>
    <property type="match status" value="1"/>
</dbReference>
<comment type="similarity">
    <text evidence="2 9">Belongs to the cytochrome P450 family.</text>
</comment>
<comment type="cofactor">
    <cofactor evidence="1 8">
        <name>heme</name>
        <dbReference type="ChEBI" id="CHEBI:30413"/>
    </cofactor>
</comment>
<dbReference type="GO" id="GO:0020037">
    <property type="term" value="F:heme binding"/>
    <property type="evidence" value="ECO:0007669"/>
    <property type="project" value="InterPro"/>
</dbReference>
<evidence type="ECO:0000256" key="8">
    <source>
        <dbReference type="PIRSR" id="PIRSR602401-1"/>
    </source>
</evidence>
<dbReference type="AlphaFoldDB" id="A0A5C3N9X9"/>
<protein>
    <submittedName>
        <fullName evidence="11">Cytochrome P450</fullName>
    </submittedName>
</protein>
<name>A0A5C3N9X9_9AGAM</name>
<keyword evidence="10" id="KW-0472">Membrane</keyword>
<evidence type="ECO:0000256" key="3">
    <source>
        <dbReference type="ARBA" id="ARBA00022617"/>
    </source>
</evidence>
<reference evidence="11 12" key="1">
    <citation type="journal article" date="2019" name="Nat. Ecol. Evol.">
        <title>Megaphylogeny resolves global patterns of mushroom evolution.</title>
        <authorList>
            <person name="Varga T."/>
            <person name="Krizsan K."/>
            <person name="Foldi C."/>
            <person name="Dima B."/>
            <person name="Sanchez-Garcia M."/>
            <person name="Sanchez-Ramirez S."/>
            <person name="Szollosi G.J."/>
            <person name="Szarkandi J.G."/>
            <person name="Papp V."/>
            <person name="Albert L."/>
            <person name="Andreopoulos W."/>
            <person name="Angelini C."/>
            <person name="Antonin V."/>
            <person name="Barry K.W."/>
            <person name="Bougher N.L."/>
            <person name="Buchanan P."/>
            <person name="Buyck B."/>
            <person name="Bense V."/>
            <person name="Catcheside P."/>
            <person name="Chovatia M."/>
            <person name="Cooper J."/>
            <person name="Damon W."/>
            <person name="Desjardin D."/>
            <person name="Finy P."/>
            <person name="Geml J."/>
            <person name="Haridas S."/>
            <person name="Hughes K."/>
            <person name="Justo A."/>
            <person name="Karasinski D."/>
            <person name="Kautmanova I."/>
            <person name="Kiss B."/>
            <person name="Kocsube S."/>
            <person name="Kotiranta H."/>
            <person name="LaButti K.M."/>
            <person name="Lechner B.E."/>
            <person name="Liimatainen K."/>
            <person name="Lipzen A."/>
            <person name="Lukacs Z."/>
            <person name="Mihaltcheva S."/>
            <person name="Morgado L.N."/>
            <person name="Niskanen T."/>
            <person name="Noordeloos M.E."/>
            <person name="Ohm R.A."/>
            <person name="Ortiz-Santana B."/>
            <person name="Ovrebo C."/>
            <person name="Racz N."/>
            <person name="Riley R."/>
            <person name="Savchenko A."/>
            <person name="Shiryaev A."/>
            <person name="Soop K."/>
            <person name="Spirin V."/>
            <person name="Szebenyi C."/>
            <person name="Tomsovsky M."/>
            <person name="Tulloss R.E."/>
            <person name="Uehling J."/>
            <person name="Grigoriev I.V."/>
            <person name="Vagvolgyi C."/>
            <person name="Papp T."/>
            <person name="Martin F.M."/>
            <person name="Miettinen O."/>
            <person name="Hibbett D.S."/>
            <person name="Nagy L.G."/>
        </authorList>
    </citation>
    <scope>NUCLEOTIDE SEQUENCE [LARGE SCALE GENOMIC DNA]</scope>
    <source>
        <strain evidence="11 12">OMC1185</strain>
    </source>
</reference>
<dbReference type="OrthoDB" id="1470350at2759"/>
<evidence type="ECO:0000256" key="5">
    <source>
        <dbReference type="ARBA" id="ARBA00023002"/>
    </source>
</evidence>
<dbReference type="InterPro" id="IPR036396">
    <property type="entry name" value="Cyt_P450_sf"/>
</dbReference>
<keyword evidence="5 9" id="KW-0560">Oxidoreductase</keyword>